<dbReference type="EMBL" id="CAJPEV010000292">
    <property type="protein sequence ID" value="CAG0883557.1"/>
    <property type="molecule type" value="Genomic_DNA"/>
</dbReference>
<dbReference type="Gene3D" id="1.10.287.600">
    <property type="entry name" value="Helix hairpin bin"/>
    <property type="match status" value="1"/>
</dbReference>
<sequence>MGEFSEAREDLAALELDYDEVGQDFRDDSEAEVRGEQEGHYTFVLGSDPSLHVSNETKRNEVLGDPLDLDRDTARSRIPARLT</sequence>
<dbReference type="Proteomes" id="UP000677054">
    <property type="component" value="Unassembled WGS sequence"/>
</dbReference>
<keyword evidence="3" id="KW-1185">Reference proteome</keyword>
<dbReference type="OrthoDB" id="6377600at2759"/>
<evidence type="ECO:0000256" key="1">
    <source>
        <dbReference type="SAM" id="MobiDB-lite"/>
    </source>
</evidence>
<proteinExistence type="predicted"/>
<evidence type="ECO:0000313" key="2">
    <source>
        <dbReference type="EMBL" id="CAD7242604.1"/>
    </source>
</evidence>
<feature type="region of interest" description="Disordered" evidence="1">
    <location>
        <begin position="62"/>
        <end position="83"/>
    </location>
</feature>
<dbReference type="EMBL" id="LR899809">
    <property type="protein sequence ID" value="CAD7242604.1"/>
    <property type="molecule type" value="Genomic_DNA"/>
</dbReference>
<name>A0A7R8ZZF0_9CRUS</name>
<dbReference type="InterPro" id="IPR023123">
    <property type="entry name" value="Tubulin_C"/>
</dbReference>
<dbReference type="AlphaFoldDB" id="A0A7R8ZZF0"/>
<gene>
    <name evidence="2" type="ORF">DSTB1V02_LOCUS2562</name>
</gene>
<feature type="compositionally biased region" description="Basic and acidic residues" evidence="1">
    <location>
        <begin position="62"/>
        <end position="75"/>
    </location>
</feature>
<evidence type="ECO:0000313" key="3">
    <source>
        <dbReference type="Proteomes" id="UP000677054"/>
    </source>
</evidence>
<organism evidence="2">
    <name type="scientific">Darwinula stevensoni</name>
    <dbReference type="NCBI Taxonomy" id="69355"/>
    <lineage>
        <taxon>Eukaryota</taxon>
        <taxon>Metazoa</taxon>
        <taxon>Ecdysozoa</taxon>
        <taxon>Arthropoda</taxon>
        <taxon>Crustacea</taxon>
        <taxon>Oligostraca</taxon>
        <taxon>Ostracoda</taxon>
        <taxon>Podocopa</taxon>
        <taxon>Podocopida</taxon>
        <taxon>Darwinulocopina</taxon>
        <taxon>Darwinuloidea</taxon>
        <taxon>Darwinulidae</taxon>
        <taxon>Darwinula</taxon>
    </lineage>
</organism>
<accession>A0A7R8ZZF0</accession>
<protein>
    <submittedName>
        <fullName evidence="2">Uncharacterized protein</fullName>
    </submittedName>
</protein>
<reference evidence="2" key="1">
    <citation type="submission" date="2020-11" db="EMBL/GenBank/DDBJ databases">
        <authorList>
            <person name="Tran Van P."/>
        </authorList>
    </citation>
    <scope>NUCLEOTIDE SEQUENCE</scope>
</reference>